<organism evidence="1 2">
    <name type="scientific">Peribacillus castrilensis</name>
    <dbReference type="NCBI Taxonomy" id="2897690"/>
    <lineage>
        <taxon>Bacteria</taxon>
        <taxon>Bacillati</taxon>
        <taxon>Bacillota</taxon>
        <taxon>Bacilli</taxon>
        <taxon>Bacillales</taxon>
        <taxon>Bacillaceae</taxon>
        <taxon>Peribacillus</taxon>
    </lineage>
</organism>
<dbReference type="Pfam" id="PF06821">
    <property type="entry name" value="Ser_hydrolase"/>
    <property type="match status" value="1"/>
</dbReference>
<dbReference type="RefSeq" id="WP_134784734.1">
    <property type="nucleotide sequence ID" value="NZ_JARNBG010000061.1"/>
</dbReference>
<dbReference type="EMBL" id="JARNBH010000050">
    <property type="protein sequence ID" value="MEC0277043.1"/>
    <property type="molecule type" value="Genomic_DNA"/>
</dbReference>
<accession>A0AAW9NNA3</accession>
<dbReference type="AlphaFoldDB" id="A0AAW9NNA3"/>
<dbReference type="SUPFAM" id="SSF53474">
    <property type="entry name" value="alpha/beta-Hydrolases"/>
    <property type="match status" value="1"/>
</dbReference>
<keyword evidence="2" id="KW-1185">Reference proteome</keyword>
<evidence type="ECO:0000313" key="1">
    <source>
        <dbReference type="EMBL" id="MEC0277043.1"/>
    </source>
</evidence>
<proteinExistence type="predicted"/>
<dbReference type="PANTHER" id="PTHR15394:SF3">
    <property type="entry name" value="SERINE HYDROLASE RBBP9"/>
    <property type="match status" value="1"/>
</dbReference>
<dbReference type="InterPro" id="IPR029058">
    <property type="entry name" value="AB_hydrolase_fold"/>
</dbReference>
<keyword evidence="1" id="KW-0378">Hydrolase</keyword>
<protein>
    <submittedName>
        <fullName evidence="1">Alpha/beta hydrolase</fullName>
    </submittedName>
</protein>
<dbReference type="Proteomes" id="UP001307168">
    <property type="component" value="Unassembled WGS sequence"/>
</dbReference>
<dbReference type="GO" id="GO:0016787">
    <property type="term" value="F:hydrolase activity"/>
    <property type="evidence" value="ECO:0007669"/>
    <property type="project" value="UniProtKB-KW"/>
</dbReference>
<sequence>MGKQVYIIHGYGASPANHWFPWLKEQLIADDIEVSVLNMPNSSDPKKEEWLETLANNVKKLDNNTYFVTHSLGSITLLNYLEQLDPLPSFGGFILVSGFSEPLSSLPSLNPFTVKKVDYKKIISATNSRSVITAKDDYIVPLQLSQNLSKQLDTSFYPVEKGGHFLEDDGFITFPLVYDILNKMMKKDNQLI</sequence>
<evidence type="ECO:0000313" key="2">
    <source>
        <dbReference type="Proteomes" id="UP001307168"/>
    </source>
</evidence>
<dbReference type="InterPro" id="IPR010662">
    <property type="entry name" value="RBBP9/YdeN"/>
</dbReference>
<comment type="caution">
    <text evidence="1">The sequence shown here is derived from an EMBL/GenBank/DDBJ whole genome shotgun (WGS) entry which is preliminary data.</text>
</comment>
<dbReference type="PANTHER" id="PTHR15394">
    <property type="entry name" value="SERINE HYDROLASE RBBP9"/>
    <property type="match status" value="1"/>
</dbReference>
<dbReference type="Gene3D" id="3.40.50.1820">
    <property type="entry name" value="alpha/beta hydrolase"/>
    <property type="match status" value="1"/>
</dbReference>
<gene>
    <name evidence="1" type="ORF">P4706_29070</name>
</gene>
<reference evidence="1 2" key="1">
    <citation type="submission" date="2023-03" db="EMBL/GenBank/DDBJ databases">
        <title>Bacillus Genome Sequencing.</title>
        <authorList>
            <person name="Dunlap C."/>
        </authorList>
    </citation>
    <scope>NUCLEOTIDE SEQUENCE [LARGE SCALE GENOMIC DNA]</scope>
    <source>
        <strain evidence="1 2">B-41290</strain>
    </source>
</reference>
<name>A0AAW9NNA3_9BACI</name>